<feature type="compositionally biased region" description="Low complexity" evidence="1">
    <location>
        <begin position="193"/>
        <end position="203"/>
    </location>
</feature>
<evidence type="ECO:0000313" key="3">
    <source>
        <dbReference type="Proteomes" id="UP000006038"/>
    </source>
</evidence>
<feature type="compositionally biased region" description="Low complexity" evidence="1">
    <location>
        <begin position="157"/>
        <end position="173"/>
    </location>
</feature>
<protein>
    <submittedName>
        <fullName evidence="2">Uncharacterized protein</fullName>
    </submittedName>
</protein>
<dbReference type="AlphaFoldDB" id="J3LD31"/>
<feature type="compositionally biased region" description="Low complexity" evidence="1">
    <location>
        <begin position="210"/>
        <end position="222"/>
    </location>
</feature>
<dbReference type="Gramene" id="OB02G25480.1">
    <property type="protein sequence ID" value="OB02G25480.1"/>
    <property type="gene ID" value="OB02G25480"/>
</dbReference>
<keyword evidence="3" id="KW-1185">Reference proteome</keyword>
<evidence type="ECO:0000256" key="1">
    <source>
        <dbReference type="SAM" id="MobiDB-lite"/>
    </source>
</evidence>
<organism evidence="2">
    <name type="scientific">Oryza brachyantha</name>
    <name type="common">malo sina</name>
    <dbReference type="NCBI Taxonomy" id="4533"/>
    <lineage>
        <taxon>Eukaryota</taxon>
        <taxon>Viridiplantae</taxon>
        <taxon>Streptophyta</taxon>
        <taxon>Embryophyta</taxon>
        <taxon>Tracheophyta</taxon>
        <taxon>Spermatophyta</taxon>
        <taxon>Magnoliopsida</taxon>
        <taxon>Liliopsida</taxon>
        <taxon>Poales</taxon>
        <taxon>Poaceae</taxon>
        <taxon>BOP clade</taxon>
        <taxon>Oryzoideae</taxon>
        <taxon>Oryzeae</taxon>
        <taxon>Oryzinae</taxon>
        <taxon>Oryza</taxon>
    </lineage>
</organism>
<reference evidence="2" key="1">
    <citation type="submission" date="2013-04" db="UniProtKB">
        <authorList>
            <consortium name="EnsemblPlants"/>
        </authorList>
    </citation>
    <scope>IDENTIFICATION</scope>
</reference>
<accession>J3LD31</accession>
<name>J3LD31_ORYBR</name>
<sequence>MAAQSPHLKPEKSQKQNAMHLIRRRKKKPLNNNTMWHHFLKVQSEQENLRRKRVTVQVQRLCLLASACSFLESVGHGPRTTTNPSCQESSSQLTCTCALETQHQQQQQQLLCKGFLVSHHGHYGVAVAAVDSHGASAPPFHGGEATRQAGGDRPQQRPSSRVAAGASASGPGRRQVERMDAAATGEEEEEEAQGSAPSSSRSGWSRRRSSCSSAGSRTSACRGCRRPSTSSRTLELHAAAAFGEMNGFCQSVGVCTFGERTKN</sequence>
<proteinExistence type="predicted"/>
<dbReference type="HOGENOM" id="CLU_1059145_0_0_1"/>
<feature type="region of interest" description="Disordered" evidence="1">
    <location>
        <begin position="136"/>
        <end position="229"/>
    </location>
</feature>
<dbReference type="EnsemblPlants" id="OB02G25480.1">
    <property type="protein sequence ID" value="OB02G25480.1"/>
    <property type="gene ID" value="OB02G25480"/>
</dbReference>
<evidence type="ECO:0000313" key="2">
    <source>
        <dbReference type="EnsemblPlants" id="OB02G25480.1"/>
    </source>
</evidence>
<dbReference type="Proteomes" id="UP000006038">
    <property type="component" value="Unassembled WGS sequence"/>
</dbReference>